<dbReference type="STRING" id="146536.AQI70_35060"/>
<dbReference type="Proteomes" id="UP000054024">
    <property type="component" value="Unassembled WGS sequence"/>
</dbReference>
<dbReference type="AlphaFoldDB" id="A0A124GUD7"/>
<sequence>MADSTEDYAPHPHIGGRVAALRALAAWRAAAPGAPRVVVLTGSSGSGRSHLLTGFLMLCEPEYRKRLPLDRMDPSTVPPELPAPAVPAPAGLTAAQVLWLLADHYALDATSTDGVFAKLAALDEPVTVVVPDVDRAGPIRAAGEPARLVREVLAPLAATETVRLLAEVPRPLAAELADGPPTGTVQVIDLDAREWADPEVSVLYAQAALNPEFGAPELPFTVDPAVRLALGAAIGRRAGTSPLVVQLAVHCALMAPEGFDPADESLLPTSVGEALDLHARRLGADPRTLRLLLAPLALAEADGIPVQLWGRLVSAVAGRDMSEAVAGGTLLVRPFVQHEEQEDGGRTLLRLLHPAVGDEIRAGLENVRGAQTQIAMALLEAVPEQDWSRADPYVRNHIAGHTLEAGLLPQLLIDPGLFVHADPVPLRAAVEAVPVEELGAPARTYLRTAPLLTRTQAPARMRAALLETAFVEDGLPEYAEAVHRRLGLGIELPWQTLWSLPVGGISAVTVGSLPQPEGPAIPVAVLVVPAGTPGAQPVGERGDGAWAGSDGAGSAGAGWAGDGSGSAGADWAGDGSGSARADWAGDGSGSARADWAGDGSGSARAGWAGDGSGSAVLVHGLVQPGLLGGIDPARILRPSEDERAAAPLELSRGADYLRVRERASQEVVAALISDTPFIAADLSPDGFLLVATERGAKCLRILRADPAIAS</sequence>
<gene>
    <name evidence="2" type="ORF">AQI70_35060</name>
</gene>
<proteinExistence type="predicted"/>
<dbReference type="OrthoDB" id="218695at2"/>
<evidence type="ECO:0000313" key="2">
    <source>
        <dbReference type="EMBL" id="KUM67685.1"/>
    </source>
</evidence>
<accession>A0A124GUD7</accession>
<reference evidence="2 3" key="1">
    <citation type="submission" date="2015-10" db="EMBL/GenBank/DDBJ databases">
        <title>Draft genome sequence of Streptomyces curacoi DSM 40107, type strain for the species Streptomyces curacoi.</title>
        <authorList>
            <person name="Ruckert C."/>
            <person name="Winkler A."/>
            <person name="Kalinowski J."/>
            <person name="Kampfer P."/>
            <person name="Glaeser S."/>
        </authorList>
    </citation>
    <scope>NUCLEOTIDE SEQUENCE [LARGE SCALE GENOMIC DNA]</scope>
    <source>
        <strain evidence="2 3">DSM 40107</strain>
    </source>
</reference>
<evidence type="ECO:0008006" key="4">
    <source>
        <dbReference type="Google" id="ProtNLM"/>
    </source>
</evidence>
<dbReference type="EMBL" id="LMWJ01000034">
    <property type="protein sequence ID" value="KUM67685.1"/>
    <property type="molecule type" value="Genomic_DNA"/>
</dbReference>
<keyword evidence="3" id="KW-1185">Reference proteome</keyword>
<name>A0A124GUD7_9ACTN</name>
<feature type="compositionally biased region" description="Gly residues" evidence="1">
    <location>
        <begin position="550"/>
        <end position="566"/>
    </location>
</feature>
<comment type="caution">
    <text evidence="2">The sequence shown here is derived from an EMBL/GenBank/DDBJ whole genome shotgun (WGS) entry which is preliminary data.</text>
</comment>
<protein>
    <recommendedName>
        <fullName evidence="4">ATP-binding protein</fullName>
    </recommendedName>
</protein>
<dbReference type="RefSeq" id="WP_062156484.1">
    <property type="nucleotide sequence ID" value="NZ_KQ947998.1"/>
</dbReference>
<feature type="region of interest" description="Disordered" evidence="1">
    <location>
        <begin position="534"/>
        <end position="606"/>
    </location>
</feature>
<evidence type="ECO:0000313" key="3">
    <source>
        <dbReference type="Proteomes" id="UP000054024"/>
    </source>
</evidence>
<feature type="compositionally biased region" description="Low complexity" evidence="1">
    <location>
        <begin position="567"/>
        <end position="606"/>
    </location>
</feature>
<evidence type="ECO:0000256" key="1">
    <source>
        <dbReference type="SAM" id="MobiDB-lite"/>
    </source>
</evidence>
<organism evidence="2 3">
    <name type="scientific">Streptomyces curacoi</name>
    <dbReference type="NCBI Taxonomy" id="146536"/>
    <lineage>
        <taxon>Bacteria</taxon>
        <taxon>Bacillati</taxon>
        <taxon>Actinomycetota</taxon>
        <taxon>Actinomycetes</taxon>
        <taxon>Kitasatosporales</taxon>
        <taxon>Streptomycetaceae</taxon>
        <taxon>Streptomyces</taxon>
    </lineage>
</organism>